<keyword evidence="3" id="KW-1185">Reference proteome</keyword>
<evidence type="ECO:0000313" key="2">
    <source>
        <dbReference type="Ensembl" id="ENSMSIP00000015764.1"/>
    </source>
</evidence>
<name>A0A8C6H5L3_MUSSI</name>
<evidence type="ECO:0000313" key="3">
    <source>
        <dbReference type="Proteomes" id="UP000694415"/>
    </source>
</evidence>
<feature type="compositionally biased region" description="Basic and acidic residues" evidence="1">
    <location>
        <begin position="1"/>
        <end position="15"/>
    </location>
</feature>
<proteinExistence type="predicted"/>
<reference evidence="2" key="1">
    <citation type="submission" date="2025-08" db="UniProtKB">
        <authorList>
            <consortium name="Ensembl"/>
        </authorList>
    </citation>
    <scope>IDENTIFICATION</scope>
</reference>
<evidence type="ECO:0000256" key="1">
    <source>
        <dbReference type="SAM" id="MobiDB-lite"/>
    </source>
</evidence>
<dbReference type="GeneTree" id="ENSGT00940000157767"/>
<accession>A0A8C6H5L3</accession>
<feature type="compositionally biased region" description="Low complexity" evidence="1">
    <location>
        <begin position="76"/>
        <end position="86"/>
    </location>
</feature>
<dbReference type="AlphaFoldDB" id="A0A8C6H5L3"/>
<dbReference type="Ensembl" id="ENSMSIT00000019997.1">
    <property type="protein sequence ID" value="ENSMSIP00000015764.1"/>
    <property type="gene ID" value="ENSMSIG00000013397.1"/>
</dbReference>
<feature type="region of interest" description="Disordered" evidence="1">
    <location>
        <begin position="1"/>
        <end position="38"/>
    </location>
</feature>
<reference evidence="2" key="2">
    <citation type="submission" date="2025-09" db="UniProtKB">
        <authorList>
            <consortium name="Ensembl"/>
        </authorList>
    </citation>
    <scope>IDENTIFICATION</scope>
</reference>
<protein>
    <submittedName>
        <fullName evidence="2">Diaphanous related formin 3</fullName>
    </submittedName>
</protein>
<dbReference type="Proteomes" id="UP000694415">
    <property type="component" value="Unplaced"/>
</dbReference>
<feature type="region of interest" description="Disordered" evidence="1">
    <location>
        <begin position="58"/>
        <end position="94"/>
    </location>
</feature>
<sequence length="123" mass="13772">MERHRARALGRDSKSSRRKGLQSAPPAGPYEPGEKRPKLHLNIRTLTDDMLDKFASIRIPGSKKERPPLPHLKTMSGISDSSSLSSETMENNPKALPESEVLKLFEKMMDLLLCHIGKVSLRV</sequence>
<organism evidence="2 3">
    <name type="scientific">Mus spicilegus</name>
    <name type="common">Mound-building mouse</name>
    <dbReference type="NCBI Taxonomy" id="10103"/>
    <lineage>
        <taxon>Eukaryota</taxon>
        <taxon>Metazoa</taxon>
        <taxon>Chordata</taxon>
        <taxon>Craniata</taxon>
        <taxon>Vertebrata</taxon>
        <taxon>Euteleostomi</taxon>
        <taxon>Mammalia</taxon>
        <taxon>Eutheria</taxon>
        <taxon>Euarchontoglires</taxon>
        <taxon>Glires</taxon>
        <taxon>Rodentia</taxon>
        <taxon>Myomorpha</taxon>
        <taxon>Muroidea</taxon>
        <taxon>Muridae</taxon>
        <taxon>Murinae</taxon>
        <taxon>Mus</taxon>
        <taxon>Mus</taxon>
    </lineage>
</organism>